<dbReference type="GO" id="GO:0004843">
    <property type="term" value="F:cysteine-type deubiquitinase activity"/>
    <property type="evidence" value="ECO:0007669"/>
    <property type="project" value="UniProtKB-UniRule"/>
</dbReference>
<evidence type="ECO:0000256" key="12">
    <source>
        <dbReference type="PIRSR" id="PIRSR016308-1"/>
    </source>
</evidence>
<feature type="domain" description="UBP-type" evidence="19">
    <location>
        <begin position="164"/>
        <end position="284"/>
    </location>
</feature>
<dbReference type="PANTHER" id="PTHR24006:SF664">
    <property type="entry name" value="UBIQUITIN CARBOXYL-TERMINAL HYDROLASE"/>
    <property type="match status" value="1"/>
</dbReference>
<dbReference type="InterPro" id="IPR013083">
    <property type="entry name" value="Znf_RING/FYVE/PHD"/>
</dbReference>
<comment type="catalytic activity">
    <reaction evidence="1 11 15">
        <text>Thiol-dependent hydrolysis of ester, thioester, amide, peptide and isopeptide bonds formed by the C-terminal Gly of ubiquitin (a 76-residue protein attached to proteins as an intracellular targeting signal).</text>
        <dbReference type="EC" id="3.4.19.12"/>
    </reaction>
</comment>
<comment type="similarity">
    <text evidence="2 11 15">Belongs to the peptidase C19 family.</text>
</comment>
<feature type="domain" description="UBA" evidence="17">
    <location>
        <begin position="699"/>
        <end position="739"/>
    </location>
</feature>
<dbReference type="InterPro" id="IPR001394">
    <property type="entry name" value="Peptidase_C19_UCH"/>
</dbReference>
<dbReference type="eggNOG" id="KOG0944">
    <property type="taxonomic scope" value="Eukaryota"/>
</dbReference>
<keyword evidence="3 11" id="KW-0645">Protease</keyword>
<dbReference type="SMART" id="SM00165">
    <property type="entry name" value="UBA"/>
    <property type="match status" value="2"/>
</dbReference>
<evidence type="ECO:0000256" key="11">
    <source>
        <dbReference type="PIRNR" id="PIRNR016308"/>
    </source>
</evidence>
<evidence type="ECO:0000259" key="18">
    <source>
        <dbReference type="PROSITE" id="PS50235"/>
    </source>
</evidence>
<feature type="compositionally biased region" description="Gly residues" evidence="16">
    <location>
        <begin position="687"/>
        <end position="698"/>
    </location>
</feature>
<dbReference type="Pfam" id="PF02148">
    <property type="entry name" value="zf-UBP"/>
    <property type="match status" value="1"/>
</dbReference>
<dbReference type="PaxDb" id="2903-EOD41159"/>
<dbReference type="Pfam" id="PF17807">
    <property type="entry name" value="zf-UBP_var"/>
    <property type="match status" value="1"/>
</dbReference>
<feature type="active site" description="Nucleophile" evidence="12">
    <location>
        <position position="328"/>
    </location>
</feature>
<feature type="region of interest" description="Disordered" evidence="16">
    <location>
        <begin position="674"/>
        <end position="702"/>
    </location>
</feature>
<keyword evidence="6 14" id="KW-0863">Zinc-finger</keyword>
<evidence type="ECO:0000256" key="15">
    <source>
        <dbReference type="RuleBase" id="RU366025"/>
    </source>
</evidence>
<dbReference type="CDD" id="cd14296">
    <property type="entry name" value="UBA1_scUBP14_like"/>
    <property type="match status" value="1"/>
</dbReference>
<dbReference type="STRING" id="2903.R1G5Q3"/>
<keyword evidence="9 11" id="KW-0788">Thiol protease</keyword>
<feature type="region of interest" description="Disordered" evidence="16">
    <location>
        <begin position="376"/>
        <end position="404"/>
    </location>
</feature>
<dbReference type="FunFam" id="3.30.40.10:FF:000396">
    <property type="entry name" value="Ubiquitin carboxyl-terminal hydrolase"/>
    <property type="match status" value="1"/>
</dbReference>
<evidence type="ECO:0000256" key="6">
    <source>
        <dbReference type="ARBA" id="ARBA00022771"/>
    </source>
</evidence>
<dbReference type="InterPro" id="IPR041432">
    <property type="entry name" value="UBP13_Znf-UBP_var"/>
</dbReference>
<dbReference type="Proteomes" id="UP000013827">
    <property type="component" value="Unassembled WGS sequence"/>
</dbReference>
<keyword evidence="8 11" id="KW-0378">Hydrolase</keyword>
<feature type="region of interest" description="Disordered" evidence="16">
    <location>
        <begin position="504"/>
        <end position="526"/>
    </location>
</feature>
<dbReference type="PIRSF" id="PIRSF016308">
    <property type="entry name" value="UBP"/>
    <property type="match status" value="1"/>
</dbReference>
<evidence type="ECO:0000313" key="21">
    <source>
        <dbReference type="Proteomes" id="UP000013827"/>
    </source>
</evidence>
<dbReference type="RefSeq" id="XP_005793588.1">
    <property type="nucleotide sequence ID" value="XM_005793531.1"/>
</dbReference>
<dbReference type="OMA" id="FVPCEHT"/>
<dbReference type="HOGENOM" id="CLU_009884_1_0_1"/>
<dbReference type="PROSITE" id="PS00972">
    <property type="entry name" value="USP_1"/>
    <property type="match status" value="1"/>
</dbReference>
<evidence type="ECO:0000313" key="20">
    <source>
        <dbReference type="EnsemblProtists" id="EOD41159"/>
    </source>
</evidence>
<evidence type="ECO:0000256" key="3">
    <source>
        <dbReference type="ARBA" id="ARBA00022670"/>
    </source>
</evidence>
<keyword evidence="7 11" id="KW-0833">Ubl conjugation pathway</keyword>
<dbReference type="EnsemblProtists" id="EOD41159">
    <property type="protein sequence ID" value="EOD41159"/>
    <property type="gene ID" value="EMIHUDRAFT_426257"/>
</dbReference>
<dbReference type="InterPro" id="IPR009060">
    <property type="entry name" value="UBA-like_sf"/>
</dbReference>
<dbReference type="PROSITE" id="PS00973">
    <property type="entry name" value="USP_2"/>
    <property type="match status" value="1"/>
</dbReference>
<dbReference type="InterPro" id="IPR016652">
    <property type="entry name" value="Ubiquitinyl_hydrolase"/>
</dbReference>
<dbReference type="GO" id="GO:0006508">
    <property type="term" value="P:proteolysis"/>
    <property type="evidence" value="ECO:0007669"/>
    <property type="project" value="UniProtKB-KW"/>
</dbReference>
<dbReference type="PANTHER" id="PTHR24006">
    <property type="entry name" value="UBIQUITIN CARBOXYL-TERMINAL HYDROLASE"/>
    <property type="match status" value="1"/>
</dbReference>
<dbReference type="InterPro" id="IPR050164">
    <property type="entry name" value="Peptidase_C19"/>
</dbReference>
<dbReference type="SUPFAM" id="SSF57850">
    <property type="entry name" value="RING/U-box"/>
    <property type="match status" value="1"/>
</dbReference>
<feature type="compositionally biased region" description="Pro residues" evidence="16">
    <location>
        <begin position="617"/>
        <end position="627"/>
    </location>
</feature>
<evidence type="ECO:0000256" key="4">
    <source>
        <dbReference type="ARBA" id="ARBA00022723"/>
    </source>
</evidence>
<feature type="domain" description="USP" evidence="18">
    <location>
        <begin position="319"/>
        <end position="829"/>
    </location>
</feature>
<dbReference type="GO" id="GO:0005634">
    <property type="term" value="C:nucleus"/>
    <property type="evidence" value="ECO:0007669"/>
    <property type="project" value="TreeGrafter"/>
</dbReference>
<feature type="binding site" evidence="13">
    <location>
        <position position="190"/>
    </location>
    <ligand>
        <name>Zn(2+)</name>
        <dbReference type="ChEBI" id="CHEBI:29105"/>
    </ligand>
</feature>
<feature type="domain" description="UBA" evidence="17">
    <location>
        <begin position="629"/>
        <end position="670"/>
    </location>
</feature>
<dbReference type="InterPro" id="IPR018200">
    <property type="entry name" value="USP_CS"/>
</dbReference>
<dbReference type="KEGG" id="ehx:EMIHUDRAFT_426257"/>
<dbReference type="Gene3D" id="3.30.40.10">
    <property type="entry name" value="Zinc/RING finger domain, C3HC4 (zinc finger)"/>
    <property type="match status" value="2"/>
</dbReference>
<dbReference type="PROSITE" id="PS50235">
    <property type="entry name" value="USP_3"/>
    <property type="match status" value="1"/>
</dbReference>
<dbReference type="AlphaFoldDB" id="A0A0D3KZH4"/>
<dbReference type="GeneID" id="17286429"/>
<dbReference type="Pfam" id="PF00443">
    <property type="entry name" value="UCH"/>
    <property type="match status" value="1"/>
</dbReference>
<name>A0A0D3KZH4_EMIH1</name>
<evidence type="ECO:0000256" key="8">
    <source>
        <dbReference type="ARBA" id="ARBA00022801"/>
    </source>
</evidence>
<dbReference type="InterPro" id="IPR001607">
    <property type="entry name" value="Znf_UBP"/>
</dbReference>
<dbReference type="SUPFAM" id="SSF46934">
    <property type="entry name" value="UBA-like"/>
    <property type="match status" value="1"/>
</dbReference>
<dbReference type="InterPro" id="IPR038765">
    <property type="entry name" value="Papain-like_cys_pep_sf"/>
</dbReference>
<evidence type="ECO:0000259" key="19">
    <source>
        <dbReference type="PROSITE" id="PS50271"/>
    </source>
</evidence>
<dbReference type="InterPro" id="IPR028889">
    <property type="entry name" value="USP"/>
</dbReference>
<dbReference type="Pfam" id="PF00627">
    <property type="entry name" value="UBA"/>
    <property type="match status" value="2"/>
</dbReference>
<evidence type="ECO:0000256" key="16">
    <source>
        <dbReference type="SAM" id="MobiDB-lite"/>
    </source>
</evidence>
<reference evidence="21" key="1">
    <citation type="journal article" date="2013" name="Nature">
        <title>Pan genome of the phytoplankton Emiliania underpins its global distribution.</title>
        <authorList>
            <person name="Read B.A."/>
            <person name="Kegel J."/>
            <person name="Klute M.J."/>
            <person name="Kuo A."/>
            <person name="Lefebvre S.C."/>
            <person name="Maumus F."/>
            <person name="Mayer C."/>
            <person name="Miller J."/>
            <person name="Monier A."/>
            <person name="Salamov A."/>
            <person name="Young J."/>
            <person name="Aguilar M."/>
            <person name="Claverie J.M."/>
            <person name="Frickenhaus S."/>
            <person name="Gonzalez K."/>
            <person name="Herman E.K."/>
            <person name="Lin Y.C."/>
            <person name="Napier J."/>
            <person name="Ogata H."/>
            <person name="Sarno A.F."/>
            <person name="Shmutz J."/>
            <person name="Schroeder D."/>
            <person name="de Vargas C."/>
            <person name="Verret F."/>
            <person name="von Dassow P."/>
            <person name="Valentin K."/>
            <person name="Van de Peer Y."/>
            <person name="Wheeler G."/>
            <person name="Dacks J.B."/>
            <person name="Delwiche C.F."/>
            <person name="Dyhrman S.T."/>
            <person name="Glockner G."/>
            <person name="John U."/>
            <person name="Richards T."/>
            <person name="Worden A.Z."/>
            <person name="Zhang X."/>
            <person name="Grigoriev I.V."/>
            <person name="Allen A.E."/>
            <person name="Bidle K."/>
            <person name="Borodovsky M."/>
            <person name="Bowler C."/>
            <person name="Brownlee C."/>
            <person name="Cock J.M."/>
            <person name="Elias M."/>
            <person name="Gladyshev V.N."/>
            <person name="Groth M."/>
            <person name="Guda C."/>
            <person name="Hadaegh A."/>
            <person name="Iglesias-Rodriguez M.D."/>
            <person name="Jenkins J."/>
            <person name="Jones B.M."/>
            <person name="Lawson T."/>
            <person name="Leese F."/>
            <person name="Lindquist E."/>
            <person name="Lobanov A."/>
            <person name="Lomsadze A."/>
            <person name="Malik S.B."/>
            <person name="Marsh M.E."/>
            <person name="Mackinder L."/>
            <person name="Mock T."/>
            <person name="Mueller-Roeber B."/>
            <person name="Pagarete A."/>
            <person name="Parker M."/>
            <person name="Probert I."/>
            <person name="Quesneville H."/>
            <person name="Raines C."/>
            <person name="Rensing S.A."/>
            <person name="Riano-Pachon D.M."/>
            <person name="Richier S."/>
            <person name="Rokitta S."/>
            <person name="Shiraiwa Y."/>
            <person name="Soanes D.M."/>
            <person name="van der Giezen M."/>
            <person name="Wahlund T.M."/>
            <person name="Williams B."/>
            <person name="Wilson W."/>
            <person name="Wolfe G."/>
            <person name="Wurch L.L."/>
        </authorList>
    </citation>
    <scope>NUCLEOTIDE SEQUENCE</scope>
</reference>
<dbReference type="SUPFAM" id="SSF54001">
    <property type="entry name" value="Cysteine proteinases"/>
    <property type="match status" value="1"/>
</dbReference>
<dbReference type="Gene3D" id="3.90.70.10">
    <property type="entry name" value="Cysteine proteinases"/>
    <property type="match status" value="1"/>
</dbReference>
<feature type="region of interest" description="Disordered" evidence="16">
    <location>
        <begin position="599"/>
        <end position="629"/>
    </location>
</feature>
<dbReference type="InterPro" id="IPR015940">
    <property type="entry name" value="UBA"/>
</dbReference>
<protein>
    <recommendedName>
        <fullName evidence="11 15">Ubiquitin carboxyl-terminal hydrolase</fullName>
        <ecNumber evidence="11 15">3.4.19.12</ecNumber>
    </recommendedName>
</protein>
<feature type="active site" description="Proton acceptor" evidence="12">
    <location>
        <position position="791"/>
    </location>
</feature>
<sequence length="831" mass="87650">MEALLDRVRASMRGLVPATEYDKVYNDECVLSFDSPFSPGGLYVSLRTYLGFGAQHVQAASMRSGETLYVHLQKRRTLRPKSDAPDAAPTKMALGVEGGFSVDGPQYDESTEAALVLMPSGERVPLPCQELPEFVSTCCQAIVTHVGAMQQRKESAVAWEAETLPSKYAEELVQLPPHKKISPDPAAWVCEESGMRENLWLNLSDGHIGSGRRQWDGSGGTNGALNHYEETKKHFPPHGFPLVVKLGTITPHGADVYSYADDENSEASRAPPVGIDVMRMEKTAQSVTEMNIAANESLELDKITEAGKDLAPLTSRGYLGLNNLGNSCYVNSVLQLLFTLPEYQTLHPAAPAIFATAPSDPTGDLPSQLAKLGGALLGDRYNPGGDGAPPPPPVPEGGEEGPAPEAAVAPRMLISLVGKGHSEFSSSRQQDAAEYLRPLFGGFGRTKTPPGARLGKGVPALGELSSFSLEERVKAPGQVAYKRVPGSALSLQIPLELASNAAEVAAHEAKEDKRQKLDPAAAPPPDDPVVPLACLSRYLAVETLENFRGHAGAAKTTRFATFPRVLVVQLSRYYTDADWTAKKMAVAVPVPETLSLEAFRGGGLQPGESPLPDEPNEPAPAPAPAASPQPDEAIVAQLVSMGFSENGARRAALAVSNSSPEAATEWVFAHMEDADFNDPLPPPGSSGQAGGGGGGGGPEASPEAIEMLSAMGFTERQARGALAATGGAVERAADWLFSRTDDLESAVAAALGEGGGGGGGGGAAAAEDDGPGEYDLVGFISHMGSNTSCGHYVCHLKKDGRWVLHNDRKVAVSEAPPLELGYIYCFRRRDA</sequence>
<accession>A0A0D3KZH4</accession>
<feature type="compositionally biased region" description="Basic and acidic residues" evidence="16">
    <location>
        <begin position="505"/>
        <end position="517"/>
    </location>
</feature>
<dbReference type="PROSITE" id="PS50030">
    <property type="entry name" value="UBA"/>
    <property type="match status" value="2"/>
</dbReference>
<dbReference type="EC" id="3.4.19.12" evidence="11 15"/>
<dbReference type="SMART" id="SM00290">
    <property type="entry name" value="ZnF_UBP"/>
    <property type="match status" value="1"/>
</dbReference>
<keyword evidence="10 11" id="KW-0862">Zinc</keyword>
<evidence type="ECO:0000256" key="1">
    <source>
        <dbReference type="ARBA" id="ARBA00000707"/>
    </source>
</evidence>
<evidence type="ECO:0000256" key="14">
    <source>
        <dbReference type="PROSITE-ProRule" id="PRU00502"/>
    </source>
</evidence>
<dbReference type="PROSITE" id="PS50271">
    <property type="entry name" value="ZF_UBP"/>
    <property type="match status" value="1"/>
</dbReference>
<dbReference type="GO" id="GO:0005829">
    <property type="term" value="C:cytosol"/>
    <property type="evidence" value="ECO:0007669"/>
    <property type="project" value="TreeGrafter"/>
</dbReference>
<evidence type="ECO:0000256" key="9">
    <source>
        <dbReference type="ARBA" id="ARBA00022807"/>
    </source>
</evidence>
<dbReference type="GO" id="GO:0008270">
    <property type="term" value="F:zinc ion binding"/>
    <property type="evidence" value="ECO:0007669"/>
    <property type="project" value="UniProtKB-UniRule"/>
</dbReference>
<evidence type="ECO:0000256" key="2">
    <source>
        <dbReference type="ARBA" id="ARBA00009085"/>
    </source>
</evidence>
<evidence type="ECO:0000256" key="13">
    <source>
        <dbReference type="PIRSR" id="PIRSR016308-3"/>
    </source>
</evidence>
<organism evidence="20 21">
    <name type="scientific">Emiliania huxleyi (strain CCMP1516)</name>
    <dbReference type="NCBI Taxonomy" id="280463"/>
    <lineage>
        <taxon>Eukaryota</taxon>
        <taxon>Haptista</taxon>
        <taxon>Haptophyta</taxon>
        <taxon>Prymnesiophyceae</taxon>
        <taxon>Isochrysidales</taxon>
        <taxon>Noelaerhabdaceae</taxon>
        <taxon>Emiliania</taxon>
    </lineage>
</organism>
<proteinExistence type="inferred from homology"/>
<evidence type="ECO:0000256" key="5">
    <source>
        <dbReference type="ARBA" id="ARBA00022737"/>
    </source>
</evidence>
<dbReference type="Gene3D" id="1.10.8.10">
    <property type="entry name" value="DNA helicase RuvA subunit, C-terminal domain"/>
    <property type="match status" value="2"/>
</dbReference>
<keyword evidence="4 11" id="KW-0479">Metal-binding</keyword>
<reference evidence="20" key="2">
    <citation type="submission" date="2024-10" db="UniProtKB">
        <authorList>
            <consortium name="EnsemblProtists"/>
        </authorList>
    </citation>
    <scope>IDENTIFICATION</scope>
</reference>
<evidence type="ECO:0000259" key="17">
    <source>
        <dbReference type="PROSITE" id="PS50030"/>
    </source>
</evidence>
<keyword evidence="21" id="KW-1185">Reference proteome</keyword>
<evidence type="ECO:0000256" key="7">
    <source>
        <dbReference type="ARBA" id="ARBA00022786"/>
    </source>
</evidence>
<keyword evidence="5" id="KW-0677">Repeat</keyword>
<dbReference type="GO" id="GO:0016579">
    <property type="term" value="P:protein deubiquitination"/>
    <property type="evidence" value="ECO:0007669"/>
    <property type="project" value="InterPro"/>
</dbReference>
<evidence type="ECO:0000256" key="10">
    <source>
        <dbReference type="ARBA" id="ARBA00022833"/>
    </source>
</evidence>
<dbReference type="CDD" id="cd14386">
    <property type="entry name" value="UBA2_UBP5"/>
    <property type="match status" value="1"/>
</dbReference>